<comment type="catalytic activity">
    <reaction evidence="1">
        <text>N(6)-(dimethylallyl)adenosine 5'-phosphate + H2O = N(6)-dimethylallyladenine + D-ribose 5-phosphate</text>
        <dbReference type="Rhea" id="RHEA:48560"/>
        <dbReference type="ChEBI" id="CHEBI:15377"/>
        <dbReference type="ChEBI" id="CHEBI:17660"/>
        <dbReference type="ChEBI" id="CHEBI:57526"/>
        <dbReference type="ChEBI" id="CHEBI:78346"/>
        <dbReference type="EC" id="3.2.2.n1"/>
    </reaction>
</comment>
<proteinExistence type="inferred from homology"/>
<accession>A0ABX8D770</accession>
<keyword evidence="1" id="KW-0203">Cytokinin biosynthesis</keyword>
<dbReference type="SUPFAM" id="SSF102405">
    <property type="entry name" value="MCP/YpsA-like"/>
    <property type="match status" value="1"/>
</dbReference>
<sequence length="299" mass="32011">MTPDDTRAPAPEYRRGPVLLRRDQIPATTSDQRLLSGPEGAGWLHSDPWRVMRIQSEFVEGFGALAEVGPAVSVFGSARVKPGDPYYAMAQDVARGLVEAGYAVITGGGPGIMEAANRGATEASGLSVGLGIELPFEQGMNEWVDLGVNFRYFFARKTMFVKYSQGFVVLPGGFGTFDELFEALTLVQTHKVTGFPIVLLGGDYWTGLLSWLRDTVHPQGMIAEVDVDLLQVAADAEEAVEIVVRRGAELRAEEEAAVRAAARDQRAAAAAGEARARDGRRARDAGATGTDGPLTDGGW</sequence>
<dbReference type="NCBIfam" id="TIGR00730">
    <property type="entry name" value="Rossman fold protein, TIGR00730 family"/>
    <property type="match status" value="1"/>
</dbReference>
<keyword evidence="4" id="KW-1185">Reference proteome</keyword>
<dbReference type="InterPro" id="IPR031100">
    <property type="entry name" value="LOG_fam"/>
</dbReference>
<evidence type="ECO:0000256" key="1">
    <source>
        <dbReference type="RuleBase" id="RU363015"/>
    </source>
</evidence>
<dbReference type="RefSeq" id="WP_207341610.1">
    <property type="nucleotide sequence ID" value="NZ_CP074405.1"/>
</dbReference>
<comment type="catalytic activity">
    <reaction evidence="1">
        <text>9-ribosyl-trans-zeatin 5'-phosphate + H2O = trans-zeatin + D-ribose 5-phosphate</text>
        <dbReference type="Rhea" id="RHEA:48564"/>
        <dbReference type="ChEBI" id="CHEBI:15377"/>
        <dbReference type="ChEBI" id="CHEBI:16522"/>
        <dbReference type="ChEBI" id="CHEBI:78346"/>
        <dbReference type="ChEBI" id="CHEBI:87947"/>
        <dbReference type="EC" id="3.2.2.n1"/>
    </reaction>
</comment>
<organism evidence="3 4">
    <name type="scientific">Cellulomonas wangleii</name>
    <dbReference type="NCBI Taxonomy" id="2816956"/>
    <lineage>
        <taxon>Bacteria</taxon>
        <taxon>Bacillati</taxon>
        <taxon>Actinomycetota</taxon>
        <taxon>Actinomycetes</taxon>
        <taxon>Micrococcales</taxon>
        <taxon>Cellulomonadaceae</taxon>
        <taxon>Cellulomonas</taxon>
    </lineage>
</organism>
<keyword evidence="1" id="KW-0378">Hydrolase</keyword>
<dbReference type="PANTHER" id="PTHR43393">
    <property type="entry name" value="CYTOKININ RIBOSIDE 5'-MONOPHOSPHATE PHOSPHORIBOHYDROLASE"/>
    <property type="match status" value="1"/>
</dbReference>
<feature type="compositionally biased region" description="Basic and acidic residues" evidence="2">
    <location>
        <begin position="274"/>
        <end position="284"/>
    </location>
</feature>
<comment type="similarity">
    <text evidence="1">Belongs to the LOG family.</text>
</comment>
<dbReference type="InterPro" id="IPR005269">
    <property type="entry name" value="LOG"/>
</dbReference>
<evidence type="ECO:0000313" key="3">
    <source>
        <dbReference type="EMBL" id="QVI63292.1"/>
    </source>
</evidence>
<dbReference type="Gene3D" id="3.40.50.450">
    <property type="match status" value="1"/>
</dbReference>
<name>A0ABX8D770_9CELL</name>
<reference evidence="3 4" key="1">
    <citation type="submission" date="2021-05" db="EMBL/GenBank/DDBJ databases">
        <title>Novel species in genus Cellulomonas.</title>
        <authorList>
            <person name="Zhang G."/>
        </authorList>
    </citation>
    <scope>NUCLEOTIDE SEQUENCE [LARGE SCALE GENOMIC DNA]</scope>
    <source>
        <strain evidence="4">zg-ZUI222</strain>
    </source>
</reference>
<gene>
    <name evidence="3" type="ORF">KG103_05210</name>
</gene>
<dbReference type="EMBL" id="CP074405">
    <property type="protein sequence ID" value="QVI63292.1"/>
    <property type="molecule type" value="Genomic_DNA"/>
</dbReference>
<feature type="region of interest" description="Disordered" evidence="2">
    <location>
        <begin position="269"/>
        <end position="299"/>
    </location>
</feature>
<evidence type="ECO:0000313" key="4">
    <source>
        <dbReference type="Proteomes" id="UP000677804"/>
    </source>
</evidence>
<dbReference type="Proteomes" id="UP000677804">
    <property type="component" value="Chromosome"/>
</dbReference>
<dbReference type="Pfam" id="PF03641">
    <property type="entry name" value="Lysine_decarbox"/>
    <property type="match status" value="1"/>
</dbReference>
<evidence type="ECO:0000256" key="2">
    <source>
        <dbReference type="SAM" id="MobiDB-lite"/>
    </source>
</evidence>
<dbReference type="InterPro" id="IPR052341">
    <property type="entry name" value="LOG_family_nucleotidases"/>
</dbReference>
<dbReference type="EC" id="3.2.2.n1" evidence="1"/>
<dbReference type="PANTHER" id="PTHR43393:SF2">
    <property type="entry name" value="CYTOKININ RIBOSIDE 5'-MONOPHOSPHATE PHOSPHORIBOHYDROLASE"/>
    <property type="match status" value="1"/>
</dbReference>
<protein>
    <recommendedName>
        <fullName evidence="1">Cytokinin riboside 5'-monophosphate phosphoribohydrolase</fullName>
        <ecNumber evidence="1">3.2.2.n1</ecNumber>
    </recommendedName>
</protein>